<keyword evidence="8" id="KW-1185">Reference proteome</keyword>
<keyword evidence="2" id="KW-0489">Methyltransferase</keyword>
<name>A0A517LC86_9PEZI</name>
<evidence type="ECO:0000256" key="1">
    <source>
        <dbReference type="ARBA" id="ARBA00012880"/>
    </source>
</evidence>
<dbReference type="InterPro" id="IPR029063">
    <property type="entry name" value="SAM-dependent_MTases_sf"/>
</dbReference>
<dbReference type="EC" id="2.1.1.6" evidence="1"/>
<dbReference type="OrthoDB" id="186626at2759"/>
<dbReference type="Gene3D" id="3.40.50.150">
    <property type="entry name" value="Vaccinia Virus protein VP39"/>
    <property type="match status" value="1"/>
</dbReference>
<comment type="similarity">
    <text evidence="6">Belongs to the class I-like SAM-binding methyltransferase superfamily. Cation-dependent O-methyltransferase family.</text>
</comment>
<dbReference type="GO" id="GO:0008171">
    <property type="term" value="F:O-methyltransferase activity"/>
    <property type="evidence" value="ECO:0007669"/>
    <property type="project" value="InterPro"/>
</dbReference>
<dbReference type="GO" id="GO:0032259">
    <property type="term" value="P:methylation"/>
    <property type="evidence" value="ECO:0007669"/>
    <property type="project" value="UniProtKB-KW"/>
</dbReference>
<dbReference type="Pfam" id="PF13578">
    <property type="entry name" value="Methyltransf_24"/>
    <property type="match status" value="1"/>
</dbReference>
<dbReference type="GO" id="GO:0006584">
    <property type="term" value="P:catecholamine metabolic process"/>
    <property type="evidence" value="ECO:0007669"/>
    <property type="project" value="UniProtKB-KW"/>
</dbReference>
<protein>
    <recommendedName>
        <fullName evidence="1">catechol O-methyltransferase</fullName>
        <ecNumber evidence="1">2.1.1.6</ecNumber>
    </recommendedName>
</protein>
<evidence type="ECO:0000256" key="6">
    <source>
        <dbReference type="ARBA" id="ARBA00023453"/>
    </source>
</evidence>
<evidence type="ECO:0000256" key="4">
    <source>
        <dbReference type="ARBA" id="ARBA00022691"/>
    </source>
</evidence>
<dbReference type="InterPro" id="IPR002935">
    <property type="entry name" value="SAM_O-MeTrfase"/>
</dbReference>
<sequence>MPSPRGPRPGFFNDGREQALLDHLLSLPRDKVKDNPQAVIEAIEEYTKTHRMMTFQPSKIAIAKDILRSQTPAPKVLVELGCYVGSSAVAWGALIKELNGGNTTDCKVYTCELDAGIAKVAQQIIELAGVDDIVEVVVGSSSDSIKKLRREEKISHIDVLFIDHWEEFYLPDLMLCEDEGLLREGAIILADNVDMPGAPKYLEYVQKGGRGAEGGTKLETKSYWSEDEGRVPKQVEVTKVLG</sequence>
<evidence type="ECO:0000256" key="3">
    <source>
        <dbReference type="ARBA" id="ARBA00022679"/>
    </source>
</evidence>
<keyword evidence="4" id="KW-0949">S-adenosyl-L-methionine</keyword>
<organism evidence="7 8">
    <name type="scientific">Venturia effusa</name>
    <dbReference type="NCBI Taxonomy" id="50376"/>
    <lineage>
        <taxon>Eukaryota</taxon>
        <taxon>Fungi</taxon>
        <taxon>Dikarya</taxon>
        <taxon>Ascomycota</taxon>
        <taxon>Pezizomycotina</taxon>
        <taxon>Dothideomycetes</taxon>
        <taxon>Pleosporomycetidae</taxon>
        <taxon>Venturiales</taxon>
        <taxon>Venturiaceae</taxon>
        <taxon>Venturia</taxon>
    </lineage>
</organism>
<proteinExistence type="inferred from homology"/>
<gene>
    <name evidence="7" type="ORF">FKW77_003552</name>
</gene>
<accession>A0A517LC86</accession>
<keyword evidence="5" id="KW-0128">Catecholamine metabolism</keyword>
<dbReference type="PANTHER" id="PTHR43836">
    <property type="entry name" value="CATECHOL O-METHYLTRANSFERASE 1-RELATED"/>
    <property type="match status" value="1"/>
</dbReference>
<dbReference type="EMBL" id="CP042193">
    <property type="protein sequence ID" value="QDS73222.1"/>
    <property type="molecule type" value="Genomic_DNA"/>
</dbReference>
<evidence type="ECO:0000313" key="7">
    <source>
        <dbReference type="EMBL" id="QDS73222.1"/>
    </source>
</evidence>
<dbReference type="PANTHER" id="PTHR43836:SF2">
    <property type="entry name" value="CATECHOL O-METHYLTRANSFERASE 1-RELATED"/>
    <property type="match status" value="1"/>
</dbReference>
<dbReference type="Proteomes" id="UP000316270">
    <property type="component" value="Chromosome 9"/>
</dbReference>
<evidence type="ECO:0000256" key="5">
    <source>
        <dbReference type="ARBA" id="ARBA00022939"/>
    </source>
</evidence>
<keyword evidence="3" id="KW-0808">Transferase</keyword>
<dbReference type="PROSITE" id="PS51682">
    <property type="entry name" value="SAM_OMT_I"/>
    <property type="match status" value="1"/>
</dbReference>
<reference evidence="7 8" key="1">
    <citation type="submission" date="2019-07" db="EMBL/GenBank/DDBJ databases">
        <title>Finished genome of Venturia effusa.</title>
        <authorList>
            <person name="Young C.A."/>
            <person name="Cox M.P."/>
            <person name="Ganley A.R.D."/>
            <person name="David W.J."/>
        </authorList>
    </citation>
    <scope>NUCLEOTIDE SEQUENCE [LARGE SCALE GENOMIC DNA]</scope>
    <source>
        <strain evidence="8">albino</strain>
    </source>
</reference>
<dbReference type="STRING" id="50376.A0A517LC86"/>
<dbReference type="AlphaFoldDB" id="A0A517LC86"/>
<evidence type="ECO:0000256" key="2">
    <source>
        <dbReference type="ARBA" id="ARBA00022603"/>
    </source>
</evidence>
<evidence type="ECO:0000313" key="8">
    <source>
        <dbReference type="Proteomes" id="UP000316270"/>
    </source>
</evidence>
<dbReference type="SUPFAM" id="SSF53335">
    <property type="entry name" value="S-adenosyl-L-methionine-dependent methyltransferases"/>
    <property type="match status" value="1"/>
</dbReference>